<dbReference type="Proteomes" id="UP000008206">
    <property type="component" value="Chromosome"/>
</dbReference>
<evidence type="ECO:0000313" key="1">
    <source>
        <dbReference type="EMBL" id="ADN16595.1"/>
    </source>
</evidence>
<proteinExistence type="predicted"/>
<organism evidence="1 2">
    <name type="scientific">Gloeothece verrucosa (strain PCC 7822)</name>
    <name type="common">Cyanothece sp. (strain PCC 7822)</name>
    <dbReference type="NCBI Taxonomy" id="497965"/>
    <lineage>
        <taxon>Bacteria</taxon>
        <taxon>Bacillati</taxon>
        <taxon>Cyanobacteriota</taxon>
        <taxon>Cyanophyceae</taxon>
        <taxon>Oscillatoriophycideae</taxon>
        <taxon>Chroococcales</taxon>
        <taxon>Aphanothecaceae</taxon>
        <taxon>Gloeothece</taxon>
        <taxon>Gloeothece verrucosa</taxon>
    </lineage>
</organism>
<dbReference type="KEGG" id="cyj:Cyan7822_4690"/>
<dbReference type="EMBL" id="CP002198">
    <property type="protein sequence ID" value="ADN16595.1"/>
    <property type="molecule type" value="Genomic_DNA"/>
</dbReference>
<reference evidence="2" key="1">
    <citation type="journal article" date="2011" name="MBio">
        <title>Novel metabolic attributes of the genus Cyanothece, comprising a group of unicellular nitrogen-fixing Cyanobacteria.</title>
        <authorList>
            <person name="Bandyopadhyay A."/>
            <person name="Elvitigala T."/>
            <person name="Welsh E."/>
            <person name="Stockel J."/>
            <person name="Liberton M."/>
            <person name="Min H."/>
            <person name="Sherman L.A."/>
            <person name="Pakrasi H.B."/>
        </authorList>
    </citation>
    <scope>NUCLEOTIDE SEQUENCE [LARGE SCALE GENOMIC DNA]</scope>
    <source>
        <strain evidence="2">PCC 7822</strain>
    </source>
</reference>
<keyword evidence="2" id="KW-1185">Reference proteome</keyword>
<evidence type="ECO:0000313" key="2">
    <source>
        <dbReference type="Proteomes" id="UP000008206"/>
    </source>
</evidence>
<dbReference type="eggNOG" id="ENOG5032190">
    <property type="taxonomic scope" value="Bacteria"/>
</dbReference>
<dbReference type="AlphaFoldDB" id="E0UEM7"/>
<dbReference type="RefSeq" id="WP_013324636.1">
    <property type="nucleotide sequence ID" value="NC_014501.1"/>
</dbReference>
<dbReference type="STRING" id="497965.Cyan7822_4690"/>
<protein>
    <submittedName>
        <fullName evidence="1">Uncharacterized protein</fullName>
    </submittedName>
</protein>
<name>E0UEM7_GLOV7</name>
<sequence length="203" mass="23034">MNNSTLTNLNSPDIDIIAVWPGFGKPDCKNAQFDSTARVRIWTNKTPVIVVFSDLDGLDTGCSITNCSENLATLVKLHYKLTEPITWLEHYPRHNRSEIDLKINKLTEDVSQVFYCTKNGYYFHPRWKHLDLDAARKMIGHSLSMDGEFNLPVVRLVTPYEQQRMDFEAGLADAKNGVSKIADANDAYQQGYSYGLQLNMTPN</sequence>
<accession>E0UEM7</accession>
<gene>
    <name evidence="1" type="ordered locus">Cyan7822_4690</name>
</gene>
<dbReference type="HOGENOM" id="CLU_1508219_0_0_3"/>